<feature type="region of interest" description="Disordered" evidence="13">
    <location>
        <begin position="446"/>
        <end position="467"/>
    </location>
</feature>
<evidence type="ECO:0000256" key="9">
    <source>
        <dbReference type="ARBA" id="ARBA00022989"/>
    </source>
</evidence>
<evidence type="ECO:0000256" key="5">
    <source>
        <dbReference type="ARBA" id="ARBA00022617"/>
    </source>
</evidence>
<evidence type="ECO:0000256" key="6">
    <source>
        <dbReference type="ARBA" id="ARBA00022692"/>
    </source>
</evidence>
<keyword evidence="15" id="KW-1185">Reference proteome</keyword>
<evidence type="ECO:0000256" key="10">
    <source>
        <dbReference type="ARBA" id="ARBA00023004"/>
    </source>
</evidence>
<evidence type="ECO:0000313" key="14">
    <source>
        <dbReference type="EMBL" id="ARF15635.1"/>
    </source>
</evidence>
<dbReference type="Proteomes" id="UP000192486">
    <property type="component" value="Chromosome"/>
</dbReference>
<evidence type="ECO:0000256" key="3">
    <source>
        <dbReference type="ARBA" id="ARBA00022448"/>
    </source>
</evidence>
<evidence type="ECO:0000256" key="8">
    <source>
        <dbReference type="ARBA" id="ARBA00022982"/>
    </source>
</evidence>
<proteinExistence type="inferred from homology"/>
<feature type="transmembrane region" description="Helical" evidence="12">
    <location>
        <begin position="185"/>
        <end position="205"/>
    </location>
</feature>
<keyword evidence="5 12" id="KW-0349">Heme</keyword>
<gene>
    <name evidence="14" type="ORF">SporoS204_02875</name>
</gene>
<feature type="transmembrane region" description="Helical" evidence="12">
    <location>
        <begin position="127"/>
        <end position="145"/>
    </location>
</feature>
<dbReference type="PANTHER" id="PTHR30365">
    <property type="entry name" value="CYTOCHROME D UBIQUINOL OXIDASE"/>
    <property type="match status" value="1"/>
</dbReference>
<evidence type="ECO:0000256" key="7">
    <source>
        <dbReference type="ARBA" id="ARBA00022723"/>
    </source>
</evidence>
<feature type="transmembrane region" description="Helical" evidence="12">
    <location>
        <begin position="363"/>
        <end position="384"/>
    </location>
</feature>
<dbReference type="InterPro" id="IPR002585">
    <property type="entry name" value="Cyt-d_ubiquinol_oxidase_su_1"/>
</dbReference>
<comment type="similarity">
    <text evidence="2 12">Belongs to the cytochrome ubiquinol oxidase subunit 1 family.</text>
</comment>
<feature type="transmembrane region" description="Helical" evidence="12">
    <location>
        <begin position="217"/>
        <end position="239"/>
    </location>
</feature>
<dbReference type="RefSeq" id="WP_029052930.1">
    <property type="nucleotide sequence ID" value="NZ_CP015108.1"/>
</dbReference>
<evidence type="ECO:0000313" key="15">
    <source>
        <dbReference type="Proteomes" id="UP000192486"/>
    </source>
</evidence>
<evidence type="ECO:0000256" key="2">
    <source>
        <dbReference type="ARBA" id="ARBA00009819"/>
    </source>
</evidence>
<evidence type="ECO:0000256" key="1">
    <source>
        <dbReference type="ARBA" id="ARBA00004651"/>
    </source>
</evidence>
<dbReference type="PANTHER" id="PTHR30365:SF15">
    <property type="entry name" value="CYTOCHROME BD UBIQUINOL OXIDASE SUBUNIT 1"/>
    <property type="match status" value="1"/>
</dbReference>
<feature type="transmembrane region" description="Helical" evidence="12">
    <location>
        <begin position="413"/>
        <end position="436"/>
    </location>
</feature>
<keyword evidence="4 12" id="KW-1003">Cell membrane</keyword>
<keyword evidence="8 12" id="KW-0249">Electron transport</keyword>
<feature type="transmembrane region" description="Helical" evidence="12">
    <location>
        <begin position="91"/>
        <end position="115"/>
    </location>
</feature>
<feature type="transmembrane region" description="Helical" evidence="12">
    <location>
        <begin position="53"/>
        <end position="71"/>
    </location>
</feature>
<name>A0ABM6K109_SPOUR</name>
<feature type="transmembrane region" description="Helical" evidence="12">
    <location>
        <begin position="20"/>
        <end position="41"/>
    </location>
</feature>
<keyword evidence="7 12" id="KW-0479">Metal-binding</keyword>
<protein>
    <submittedName>
        <fullName evidence="14">Cytochrome D ubiquinol oxidase subunit I</fullName>
    </submittedName>
</protein>
<evidence type="ECO:0000256" key="11">
    <source>
        <dbReference type="ARBA" id="ARBA00023136"/>
    </source>
</evidence>
<reference evidence="14 15" key="1">
    <citation type="submission" date="2016-04" db="EMBL/GenBank/DDBJ databases">
        <title>Comparative Genomics and Epigenetics of Sporosarcina ureae.</title>
        <authorList>
            <person name="Oliver A.S."/>
            <person name="Cooper K.K."/>
        </authorList>
    </citation>
    <scope>NUCLEOTIDE SEQUENCE [LARGE SCALE GENOMIC DNA]</scope>
    <source>
        <strain evidence="14 15">S204</strain>
    </source>
</reference>
<keyword evidence="10 12" id="KW-0408">Iron</keyword>
<organism evidence="14 15">
    <name type="scientific">Sporosarcina ureae</name>
    <dbReference type="NCBI Taxonomy" id="1571"/>
    <lineage>
        <taxon>Bacteria</taxon>
        <taxon>Bacillati</taxon>
        <taxon>Bacillota</taxon>
        <taxon>Bacilli</taxon>
        <taxon>Bacillales</taxon>
        <taxon>Caryophanaceae</taxon>
        <taxon>Sporosarcina</taxon>
    </lineage>
</organism>
<keyword evidence="6 12" id="KW-0812">Transmembrane</keyword>
<accession>A0ABM6K109</accession>
<evidence type="ECO:0000256" key="13">
    <source>
        <dbReference type="SAM" id="MobiDB-lite"/>
    </source>
</evidence>
<dbReference type="Pfam" id="PF01654">
    <property type="entry name" value="Cyt_bd_oxida_I"/>
    <property type="match status" value="1"/>
</dbReference>
<dbReference type="EMBL" id="CP015108">
    <property type="protein sequence ID" value="ARF15635.1"/>
    <property type="molecule type" value="Genomic_DNA"/>
</dbReference>
<evidence type="ECO:0000256" key="4">
    <source>
        <dbReference type="ARBA" id="ARBA00022475"/>
    </source>
</evidence>
<comment type="subcellular location">
    <subcellularLocation>
        <location evidence="1">Cell membrane</location>
        <topology evidence="1">Multi-pass membrane protein</topology>
    </subcellularLocation>
</comment>
<keyword evidence="3 12" id="KW-0813">Transport</keyword>
<dbReference type="PIRSF" id="PIRSF006446">
    <property type="entry name" value="Cyt_quinol_oxidase_1"/>
    <property type="match status" value="1"/>
</dbReference>
<sequence>MEEVLLARIQFASTTLFHFIFVPLSIGLALIIAIMQTMYVVKKDEIYLKMTKFWSVFFLINFAIGVVTGIIQEFQFGMNWSAYSRFVGDIFGAPLAVEALLAFFLESTFIGIWIFGWNKLPKKLHLACIWLVSIGTVMSAFWILAANSFMQNPTGYVLQNGRAEMNDVVALLMNEKLWVAFPHTIFGSFATGSFFVVGVSAWYLIKKRKVDFFKKSLTISLVVGMLSGLGIAFTGHAQAQYLMHAQPMKMAAAEALWEDSGDPAAWTLFAKIDVENRETTKRLDIPYMLSYLTYSEFKGKVQGMNALEQQMIEKHGEGEYLPPVKTTFWSFRIMVVTGGTLLGLGALGLFLMFRKKIMESVWFLRLLIVGIFLPFIGNSFGWIMSEMGRQPWVVNGLMKTADGISPNVSAGQILFSLISFSTIYTILGIIMVVLFVKFIQRGPEEQPEEDVSATDPFETGGAGHAIK</sequence>
<keyword evidence="11 12" id="KW-0472">Membrane</keyword>
<evidence type="ECO:0000256" key="12">
    <source>
        <dbReference type="PIRNR" id="PIRNR006446"/>
    </source>
</evidence>
<feature type="transmembrane region" description="Helical" evidence="12">
    <location>
        <begin position="329"/>
        <end position="351"/>
    </location>
</feature>
<keyword evidence="9 12" id="KW-1133">Transmembrane helix</keyword>